<dbReference type="CDD" id="cd17345">
    <property type="entry name" value="MFS_GlpT"/>
    <property type="match status" value="1"/>
</dbReference>
<dbReference type="GO" id="GO:0015169">
    <property type="term" value="F:glycerol-3-phosphate transmembrane transporter activity"/>
    <property type="evidence" value="ECO:0007669"/>
    <property type="project" value="UniProtKB-UniRule"/>
</dbReference>
<evidence type="ECO:0000256" key="1">
    <source>
        <dbReference type="ARBA" id="ARBA00004651"/>
    </source>
</evidence>
<evidence type="ECO:0000256" key="7">
    <source>
        <dbReference type="ARBA" id="ARBA00023136"/>
    </source>
</evidence>
<feature type="transmembrane region" description="Helical" evidence="9">
    <location>
        <begin position="330"/>
        <end position="349"/>
    </location>
</feature>
<sequence length="482" mass="53720">MNHKKGNFFIFHGLFIFSLTYNISNSLGEDFHFMFFTQLFKPAPHAERLPADRVDSEYRKLRLQVFLGIFIGYAGYYFVRKNFSLAMPYLIEQGFSKGELGVILSAVSIAYGLSKFLMGIVSDRCNPRYFLAAGLFLSGIINIIFGSFSFITTSIILMFVLQFLNGWVQGMGWPPCGRTMVHWFSISERGTKMSIWNVAHNVGGALMPSLVTLGLYFFANDWKSIFYFPGILSILVGIYVLITMRDTPQSCGLPSIEEHTGEYPSDEKVKDRERELSVKEILFKYVLNNKFLWYIAIANVFVYFVRYGVVDWAPTYLVEEKSFTHSSSRTAYALYEWAGIPGTLLCGWMSDKLFKGRRAPAGILFMVGVFIAVLVYWLNPPGNPMVDSIALVAIGFLIYGPVMLIGLHALDLAPKKAAGTAAGLTGFFGYLGGATFASAAMGFIVDAFGWDGGFILLLVSCVLAMFFLALTLKTGSAKQKQA</sequence>
<feature type="transmembrane region" description="Helical" evidence="9">
    <location>
        <begin position="61"/>
        <end position="79"/>
    </location>
</feature>
<dbReference type="NCBIfam" id="TIGR00712">
    <property type="entry name" value="glpT"/>
    <property type="match status" value="1"/>
</dbReference>
<dbReference type="InterPro" id="IPR051337">
    <property type="entry name" value="OPA_Antiporter"/>
</dbReference>
<evidence type="ECO:0000256" key="5">
    <source>
        <dbReference type="ARBA" id="ARBA00022692"/>
    </source>
</evidence>
<reference evidence="12" key="1">
    <citation type="submission" date="2016-10" db="EMBL/GenBank/DDBJ databases">
        <authorList>
            <person name="Varghese N."/>
        </authorList>
    </citation>
    <scope>NUCLEOTIDE SEQUENCE [LARGE SCALE GENOMIC DNA]</scope>
    <source>
        <strain evidence="12">KPR-7A</strain>
    </source>
</reference>
<evidence type="ECO:0000256" key="2">
    <source>
        <dbReference type="ARBA" id="ARBA00009598"/>
    </source>
</evidence>
<evidence type="ECO:0000313" key="11">
    <source>
        <dbReference type="EMBL" id="SDD79114.1"/>
    </source>
</evidence>
<comment type="subcellular location">
    <subcellularLocation>
        <location evidence="1">Cell membrane</location>
        <topology evidence="1">Multi-pass membrane protein</topology>
    </subcellularLocation>
</comment>
<protein>
    <recommendedName>
        <fullName evidence="8">Glycerol-3-phosphate transporter</fullName>
    </recommendedName>
</protein>
<dbReference type="GO" id="GO:0005886">
    <property type="term" value="C:plasma membrane"/>
    <property type="evidence" value="ECO:0007669"/>
    <property type="project" value="UniProtKB-SubCell"/>
</dbReference>
<dbReference type="FunFam" id="1.20.1250.20:FF:000007">
    <property type="entry name" value="Glycerol-3-phosphate transporter"/>
    <property type="match status" value="1"/>
</dbReference>
<feature type="transmembrane region" description="Helical" evidence="9">
    <location>
        <begin position="361"/>
        <end position="378"/>
    </location>
</feature>
<comment type="similarity">
    <text evidence="2">Belongs to the major facilitator superfamily. Organophosphate:Pi antiporter (OPA) (TC 2.A.1.4) family.</text>
</comment>
<feature type="transmembrane region" description="Helical" evidence="9">
    <location>
        <begin position="454"/>
        <end position="472"/>
    </location>
</feature>
<dbReference type="Proteomes" id="UP000183507">
    <property type="component" value="Unassembled WGS sequence"/>
</dbReference>
<keyword evidence="5 9" id="KW-0812">Transmembrane</keyword>
<organism evidence="11 12">
    <name type="scientific">Bacillus wiedmannii</name>
    <dbReference type="NCBI Taxonomy" id="1890302"/>
    <lineage>
        <taxon>Bacteria</taxon>
        <taxon>Bacillati</taxon>
        <taxon>Bacillota</taxon>
        <taxon>Bacilli</taxon>
        <taxon>Bacillales</taxon>
        <taxon>Bacillaceae</taxon>
        <taxon>Bacillus</taxon>
        <taxon>Bacillus cereus group</taxon>
    </lineage>
</organism>
<dbReference type="Pfam" id="PF07690">
    <property type="entry name" value="MFS_1"/>
    <property type="match status" value="1"/>
</dbReference>
<dbReference type="InterPro" id="IPR000849">
    <property type="entry name" value="Sugar_P_transporter"/>
</dbReference>
<feature type="transmembrane region" description="Helical" evidence="9">
    <location>
        <begin position="390"/>
        <end position="410"/>
    </location>
</feature>
<dbReference type="NCBIfam" id="TIGR00881">
    <property type="entry name" value="2A0104"/>
    <property type="match status" value="1"/>
</dbReference>
<dbReference type="SUPFAM" id="SSF103473">
    <property type="entry name" value="MFS general substrate transporter"/>
    <property type="match status" value="1"/>
</dbReference>
<dbReference type="PROSITE" id="PS50850">
    <property type="entry name" value="MFS"/>
    <property type="match status" value="1"/>
</dbReference>
<feature type="transmembrane region" description="Helical" evidence="9">
    <location>
        <begin position="225"/>
        <end position="242"/>
    </location>
</feature>
<dbReference type="InterPro" id="IPR036259">
    <property type="entry name" value="MFS_trans_sf"/>
</dbReference>
<keyword evidence="3" id="KW-0813">Transport</keyword>
<keyword evidence="6 9" id="KW-1133">Transmembrane helix</keyword>
<dbReference type="AlphaFoldDB" id="A0A1G6XLK6"/>
<dbReference type="PROSITE" id="PS00942">
    <property type="entry name" value="GLPT"/>
    <property type="match status" value="1"/>
</dbReference>
<dbReference type="GO" id="GO:0061513">
    <property type="term" value="F:glucose 6-phosphate:phosphate antiporter activity"/>
    <property type="evidence" value="ECO:0007669"/>
    <property type="project" value="TreeGrafter"/>
</dbReference>
<feature type="transmembrane region" description="Helical" evidence="9">
    <location>
        <begin position="291"/>
        <end position="310"/>
    </location>
</feature>
<dbReference type="InterPro" id="IPR011701">
    <property type="entry name" value="MFS"/>
</dbReference>
<name>A0A1G6XLK6_9BACI</name>
<feature type="transmembrane region" description="Helical" evidence="9">
    <location>
        <begin position="422"/>
        <end position="448"/>
    </location>
</feature>
<dbReference type="PIRSF" id="PIRSF002808">
    <property type="entry name" value="Hexose_phosphate_transp"/>
    <property type="match status" value="1"/>
</dbReference>
<dbReference type="InterPro" id="IPR005267">
    <property type="entry name" value="G3P_transporter"/>
</dbReference>
<dbReference type="Gene3D" id="1.20.1250.20">
    <property type="entry name" value="MFS general substrate transporter like domains"/>
    <property type="match status" value="2"/>
</dbReference>
<dbReference type="EMBL" id="FMZR01000009">
    <property type="protein sequence ID" value="SDD79114.1"/>
    <property type="molecule type" value="Genomic_DNA"/>
</dbReference>
<proteinExistence type="inferred from homology"/>
<keyword evidence="7 9" id="KW-0472">Membrane</keyword>
<dbReference type="PANTHER" id="PTHR43826:SF6">
    <property type="entry name" value="GLYCEROL-3-PHOSPHATE TRANSPORTER"/>
    <property type="match status" value="1"/>
</dbReference>
<gene>
    <name evidence="11" type="ORF">SAMN04487767_10960</name>
</gene>
<dbReference type="FunFam" id="1.20.1250.20:FF:000016">
    <property type="entry name" value="Glycerol-3-phosphate transporter"/>
    <property type="match status" value="1"/>
</dbReference>
<evidence type="ECO:0000256" key="6">
    <source>
        <dbReference type="ARBA" id="ARBA00022989"/>
    </source>
</evidence>
<evidence type="ECO:0000313" key="12">
    <source>
        <dbReference type="Proteomes" id="UP000183507"/>
    </source>
</evidence>
<keyword evidence="4" id="KW-1003">Cell membrane</keyword>
<accession>A0A1G6XLK6</accession>
<dbReference type="PANTHER" id="PTHR43826">
    <property type="entry name" value="GLUCOSE-6-PHOSPHATE EXCHANGER SLC37A4"/>
    <property type="match status" value="1"/>
</dbReference>
<dbReference type="InterPro" id="IPR020846">
    <property type="entry name" value="MFS_dom"/>
</dbReference>
<feature type="transmembrane region" description="Helical" evidence="9">
    <location>
        <begin position="198"/>
        <end position="219"/>
    </location>
</feature>
<evidence type="ECO:0000256" key="8">
    <source>
        <dbReference type="NCBIfam" id="TIGR00712"/>
    </source>
</evidence>
<dbReference type="GO" id="GO:0035435">
    <property type="term" value="P:phosphate ion transmembrane transport"/>
    <property type="evidence" value="ECO:0007669"/>
    <property type="project" value="TreeGrafter"/>
</dbReference>
<feature type="transmembrane region" description="Helical" evidence="9">
    <location>
        <begin position="133"/>
        <end position="161"/>
    </location>
</feature>
<dbReference type="InterPro" id="IPR021159">
    <property type="entry name" value="Sugar-P_transporter_CS"/>
</dbReference>
<feature type="domain" description="Major facilitator superfamily (MFS) profile" evidence="10">
    <location>
        <begin position="61"/>
        <end position="476"/>
    </location>
</feature>
<evidence type="ECO:0000256" key="3">
    <source>
        <dbReference type="ARBA" id="ARBA00022448"/>
    </source>
</evidence>
<feature type="transmembrane region" description="Helical" evidence="9">
    <location>
        <begin position="100"/>
        <end position="121"/>
    </location>
</feature>
<evidence type="ECO:0000256" key="9">
    <source>
        <dbReference type="SAM" id="Phobius"/>
    </source>
</evidence>
<evidence type="ECO:0000259" key="10">
    <source>
        <dbReference type="PROSITE" id="PS50850"/>
    </source>
</evidence>
<evidence type="ECO:0000256" key="4">
    <source>
        <dbReference type="ARBA" id="ARBA00022475"/>
    </source>
</evidence>